<sequence length="248" mass="27465">MNDSFGGGFTQSATDSKTESKTEGTLPVFIKMILLQNDIEAVSLFGQDHKMVNLVAVVKNIEHSSTKISYELEDFTGRITANLWIDEDVPRNQNIMINSYVRVIGGVRCQNSAKSIMVYKIDPVGGINEINTHYIEVVNARYAAEENAGGSTSNDSKMDVDVHVPNKSAGGDAGIADSDLEGLNAKERVVFKMIQGALETTVEGYHRSEVYKRFPQFSKDEIDTMLERMSTEGLIYTTVDTDHFQACF</sequence>
<evidence type="ECO:0000313" key="8">
    <source>
        <dbReference type="EMBL" id="KAG5672007.1"/>
    </source>
</evidence>
<organism evidence="8 9">
    <name type="scientific">Polypedilum vanderplanki</name>
    <name type="common">Sleeping chironomid midge</name>
    <dbReference type="NCBI Taxonomy" id="319348"/>
    <lineage>
        <taxon>Eukaryota</taxon>
        <taxon>Metazoa</taxon>
        <taxon>Ecdysozoa</taxon>
        <taxon>Arthropoda</taxon>
        <taxon>Hexapoda</taxon>
        <taxon>Insecta</taxon>
        <taxon>Pterygota</taxon>
        <taxon>Neoptera</taxon>
        <taxon>Endopterygota</taxon>
        <taxon>Diptera</taxon>
        <taxon>Nematocera</taxon>
        <taxon>Chironomoidea</taxon>
        <taxon>Chironomidae</taxon>
        <taxon>Chironominae</taxon>
        <taxon>Polypedilum</taxon>
        <taxon>Polypedilum</taxon>
    </lineage>
</organism>
<comment type="caution">
    <text evidence="8">The sequence shown here is derived from an EMBL/GenBank/DDBJ whole genome shotgun (WGS) entry which is preliminary data.</text>
</comment>
<evidence type="ECO:0000259" key="7">
    <source>
        <dbReference type="Pfam" id="PF08784"/>
    </source>
</evidence>
<feature type="domain" description="OB" evidence="6">
    <location>
        <begin position="52"/>
        <end position="123"/>
    </location>
</feature>
<dbReference type="Proteomes" id="UP001107558">
    <property type="component" value="Chromosome 3"/>
</dbReference>
<evidence type="ECO:0000256" key="4">
    <source>
        <dbReference type="ARBA" id="ARBA00023242"/>
    </source>
</evidence>
<dbReference type="EMBL" id="JADBJN010000003">
    <property type="protein sequence ID" value="KAG5672007.1"/>
    <property type="molecule type" value="Genomic_DNA"/>
</dbReference>
<name>A0A9J6BQH2_POLVA</name>
<dbReference type="GO" id="GO:0003697">
    <property type="term" value="F:single-stranded DNA binding"/>
    <property type="evidence" value="ECO:0007669"/>
    <property type="project" value="TreeGrafter"/>
</dbReference>
<dbReference type="GO" id="GO:0006260">
    <property type="term" value="P:DNA replication"/>
    <property type="evidence" value="ECO:0007669"/>
    <property type="project" value="TreeGrafter"/>
</dbReference>
<dbReference type="InterPro" id="IPR040260">
    <property type="entry name" value="RFA2-like"/>
</dbReference>
<dbReference type="Pfam" id="PF01336">
    <property type="entry name" value="tRNA_anti-codon"/>
    <property type="match status" value="1"/>
</dbReference>
<evidence type="ECO:0000313" key="9">
    <source>
        <dbReference type="Proteomes" id="UP001107558"/>
    </source>
</evidence>
<dbReference type="InterPro" id="IPR012340">
    <property type="entry name" value="NA-bd_OB-fold"/>
</dbReference>
<dbReference type="GO" id="GO:0000781">
    <property type="term" value="C:chromosome, telomeric region"/>
    <property type="evidence" value="ECO:0007669"/>
    <property type="project" value="TreeGrafter"/>
</dbReference>
<protein>
    <submittedName>
        <fullName evidence="8">Uncharacterized protein</fullName>
    </submittedName>
</protein>
<dbReference type="InterPro" id="IPR036390">
    <property type="entry name" value="WH_DNA-bd_sf"/>
</dbReference>
<dbReference type="PANTHER" id="PTHR13989:SF16">
    <property type="entry name" value="REPLICATION PROTEIN A2"/>
    <property type="match status" value="1"/>
</dbReference>
<dbReference type="InterPro" id="IPR004365">
    <property type="entry name" value="NA-bd_OB_tRNA"/>
</dbReference>
<dbReference type="AlphaFoldDB" id="A0A9J6BQH2"/>
<dbReference type="GO" id="GO:0006289">
    <property type="term" value="P:nucleotide-excision repair"/>
    <property type="evidence" value="ECO:0007669"/>
    <property type="project" value="TreeGrafter"/>
</dbReference>
<dbReference type="PANTHER" id="PTHR13989">
    <property type="entry name" value="REPLICATION PROTEIN A-RELATED"/>
    <property type="match status" value="1"/>
</dbReference>
<evidence type="ECO:0000256" key="3">
    <source>
        <dbReference type="ARBA" id="ARBA00023125"/>
    </source>
</evidence>
<comment type="similarity">
    <text evidence="2">Belongs to the replication factor A protein 2 family.</text>
</comment>
<dbReference type="CDD" id="cd04478">
    <property type="entry name" value="RPA2_DBD_D"/>
    <property type="match status" value="1"/>
</dbReference>
<feature type="domain" description="Replication protein A C-terminal" evidence="7">
    <location>
        <begin position="145"/>
        <end position="241"/>
    </location>
</feature>
<evidence type="ECO:0000256" key="5">
    <source>
        <dbReference type="SAM" id="MobiDB-lite"/>
    </source>
</evidence>
<dbReference type="SUPFAM" id="SSF50249">
    <property type="entry name" value="Nucleic acid-binding proteins"/>
    <property type="match status" value="1"/>
</dbReference>
<comment type="subcellular location">
    <subcellularLocation>
        <location evidence="1">Nucleus</location>
    </subcellularLocation>
</comment>
<proteinExistence type="inferred from homology"/>
<dbReference type="Gene3D" id="1.10.10.10">
    <property type="entry name" value="Winged helix-like DNA-binding domain superfamily/Winged helix DNA-binding domain"/>
    <property type="match status" value="1"/>
</dbReference>
<feature type="region of interest" description="Disordered" evidence="5">
    <location>
        <begin position="1"/>
        <end position="20"/>
    </location>
</feature>
<dbReference type="GO" id="GO:0035861">
    <property type="term" value="C:site of double-strand break"/>
    <property type="evidence" value="ECO:0007669"/>
    <property type="project" value="TreeGrafter"/>
</dbReference>
<dbReference type="Gene3D" id="2.40.50.140">
    <property type="entry name" value="Nucleic acid-binding proteins"/>
    <property type="match status" value="1"/>
</dbReference>
<reference evidence="8" key="1">
    <citation type="submission" date="2021-03" db="EMBL/GenBank/DDBJ databases">
        <title>Chromosome level genome of the anhydrobiotic midge Polypedilum vanderplanki.</title>
        <authorList>
            <person name="Yoshida Y."/>
            <person name="Kikawada T."/>
            <person name="Gusev O."/>
        </authorList>
    </citation>
    <scope>NUCLEOTIDE SEQUENCE</scope>
    <source>
        <strain evidence="8">NIAS01</strain>
        <tissue evidence="8">Whole body or cell culture</tissue>
    </source>
</reference>
<evidence type="ECO:0000256" key="1">
    <source>
        <dbReference type="ARBA" id="ARBA00004123"/>
    </source>
</evidence>
<dbReference type="Pfam" id="PF08784">
    <property type="entry name" value="RPA_C"/>
    <property type="match status" value="1"/>
</dbReference>
<keyword evidence="3" id="KW-0238">DNA-binding</keyword>
<dbReference type="OrthoDB" id="25571at2759"/>
<dbReference type="InterPro" id="IPR036388">
    <property type="entry name" value="WH-like_DNA-bd_sf"/>
</dbReference>
<evidence type="ECO:0000256" key="2">
    <source>
        <dbReference type="ARBA" id="ARBA00007815"/>
    </source>
</evidence>
<gene>
    <name evidence="8" type="ORF">PVAND_002170</name>
</gene>
<dbReference type="GO" id="GO:0005662">
    <property type="term" value="C:DNA replication factor A complex"/>
    <property type="evidence" value="ECO:0007669"/>
    <property type="project" value="TreeGrafter"/>
</dbReference>
<evidence type="ECO:0000259" key="6">
    <source>
        <dbReference type="Pfam" id="PF01336"/>
    </source>
</evidence>
<accession>A0A9J6BQH2</accession>
<dbReference type="InterPro" id="IPR014892">
    <property type="entry name" value="RPA_C"/>
</dbReference>
<keyword evidence="9" id="KW-1185">Reference proteome</keyword>
<dbReference type="GO" id="GO:0000724">
    <property type="term" value="P:double-strand break repair via homologous recombination"/>
    <property type="evidence" value="ECO:0007669"/>
    <property type="project" value="TreeGrafter"/>
</dbReference>
<dbReference type="SUPFAM" id="SSF46785">
    <property type="entry name" value="Winged helix' DNA-binding domain"/>
    <property type="match status" value="1"/>
</dbReference>
<keyword evidence="4" id="KW-0539">Nucleus</keyword>